<dbReference type="OrthoDB" id="6513616at2759"/>
<dbReference type="PANTHER" id="PTHR13336">
    <property type="entry name" value="OVARIAN CARCINOMA IMMUNOREACTIVE ANTIGEN"/>
    <property type="match status" value="1"/>
</dbReference>
<dbReference type="GO" id="GO:0005768">
    <property type="term" value="C:endosome"/>
    <property type="evidence" value="ECO:0007669"/>
    <property type="project" value="TreeGrafter"/>
</dbReference>
<sequence length="266" mass="29872">MNPPMNSVNPPDQRPQHPLANYQFTSDELRVFRECNTESFFQRSLPLGTTFGVAAFLGVKQGFLAPNIRYGPVPKVILGVIVGYFLGKFSYQQKCAEKIMALPNSRLAEILRQRQSQRGGSGFLNPDQSIGMGMTLGQFSPNSSDVYSDEHLHPDARGNALNLDTESRPQFAGLDDIYRPSLDTPSTTHVDPDIPLEPVKPGMTYDELRKRNREDFMKKQQNPYSQPLPPEAPVVMRATPQRPPTAADDRNTRNMQTNKYGDAWSE</sequence>
<dbReference type="Proteomes" id="UP001652621">
    <property type="component" value="Unplaced"/>
</dbReference>
<dbReference type="RefSeq" id="XP_005177147.1">
    <property type="nucleotide sequence ID" value="XM_005177090.3"/>
</dbReference>
<evidence type="ECO:0000313" key="4">
    <source>
        <dbReference type="EnsemblMetazoa" id="MDOA007981-PA"/>
    </source>
</evidence>
<dbReference type="InterPro" id="IPR040187">
    <property type="entry name" value="OCAD1/2"/>
</dbReference>
<feature type="domain" description="OCIA" evidence="2">
    <location>
        <begin position="21"/>
        <end position="106"/>
    </location>
</feature>
<dbReference type="GeneID" id="101900886"/>
<proteinExistence type="evidence at transcript level"/>
<dbReference type="KEGG" id="mde:101900886"/>
<reference evidence="6" key="3">
    <citation type="submission" date="2025-04" db="UniProtKB">
        <authorList>
            <consortium name="RefSeq"/>
        </authorList>
    </citation>
    <scope>IDENTIFICATION</scope>
    <source>
        <strain evidence="6">Aabys</strain>
    </source>
</reference>
<reference evidence="4" key="2">
    <citation type="submission" date="2020-05" db="UniProtKB">
        <authorList>
            <consortium name="EnsemblMetazoa"/>
        </authorList>
    </citation>
    <scope>IDENTIFICATION</scope>
    <source>
        <strain evidence="4">Aabys</strain>
    </source>
</reference>
<dbReference type="STRING" id="7370.T1PJA8"/>
<dbReference type="PANTHER" id="PTHR13336:SF3">
    <property type="entry name" value="OCIA DOMAIN-CONTAINING PROTEIN 1"/>
    <property type="match status" value="1"/>
</dbReference>
<keyword evidence="5" id="KW-1185">Reference proteome</keyword>
<dbReference type="VEuPathDB" id="VectorBase:MDOA007981"/>
<dbReference type="Pfam" id="PF07051">
    <property type="entry name" value="OCIA"/>
    <property type="match status" value="1"/>
</dbReference>
<dbReference type="EnsemblMetazoa" id="MDOA007981-RA">
    <property type="protein sequence ID" value="MDOA007981-PA"/>
    <property type="gene ID" value="MDOA007981"/>
</dbReference>
<organism evidence="3">
    <name type="scientific">Musca domestica</name>
    <name type="common">House fly</name>
    <dbReference type="NCBI Taxonomy" id="7370"/>
    <lineage>
        <taxon>Eukaryota</taxon>
        <taxon>Metazoa</taxon>
        <taxon>Ecdysozoa</taxon>
        <taxon>Arthropoda</taxon>
        <taxon>Hexapoda</taxon>
        <taxon>Insecta</taxon>
        <taxon>Pterygota</taxon>
        <taxon>Neoptera</taxon>
        <taxon>Endopterygota</taxon>
        <taxon>Diptera</taxon>
        <taxon>Brachycera</taxon>
        <taxon>Muscomorpha</taxon>
        <taxon>Muscoidea</taxon>
        <taxon>Muscidae</taxon>
        <taxon>Musca</taxon>
    </lineage>
</organism>
<name>T1PJA8_MUSDO</name>
<evidence type="ECO:0000313" key="5">
    <source>
        <dbReference type="Proteomes" id="UP001652621"/>
    </source>
</evidence>
<evidence type="ECO:0000256" key="1">
    <source>
        <dbReference type="SAM" id="MobiDB-lite"/>
    </source>
</evidence>
<feature type="region of interest" description="Disordered" evidence="1">
    <location>
        <begin position="217"/>
        <end position="266"/>
    </location>
</feature>
<dbReference type="InterPro" id="IPR009764">
    <property type="entry name" value="OCIA_dom"/>
</dbReference>
<gene>
    <name evidence="4" type="primary">101900886</name>
    <name evidence="6" type="synonym">LOC101900886</name>
</gene>
<reference evidence="3" key="1">
    <citation type="submission" date="2012-08" db="EMBL/GenBank/DDBJ databases">
        <title>Transcriptome of adult Musca domestica launches a platform for comparative house fly gene expression and characterization of differential gene expression among resistant and susceptible house flies.</title>
        <authorList>
            <person name="Liu N."/>
            <person name="Zhang L."/>
            <person name="Li M."/>
            <person name="Reid W."/>
        </authorList>
    </citation>
    <scope>NUCLEOTIDE SEQUENCE</scope>
    <source>
        <strain evidence="3">ALHF</strain>
        <tissue evidence="3">Whole body</tissue>
    </source>
</reference>
<protein>
    <submittedName>
        <fullName evidence="6">OCIA domain-containing protein 1</fullName>
    </submittedName>
    <submittedName>
        <fullName evidence="3">Ovarian carcinoma immunoreactive antigen (OCIA)</fullName>
    </submittedName>
</protein>
<evidence type="ECO:0000313" key="6">
    <source>
        <dbReference type="RefSeq" id="XP_005177147.1"/>
    </source>
</evidence>
<evidence type="ECO:0000313" key="3">
    <source>
        <dbReference type="EMBL" id="AFP62612.1"/>
    </source>
</evidence>
<accession>T1PJA8</accession>
<dbReference type="AlphaFoldDB" id="T1PJA8"/>
<evidence type="ECO:0000259" key="2">
    <source>
        <dbReference type="Pfam" id="PF07051"/>
    </source>
</evidence>
<dbReference type="EMBL" id="KA647983">
    <property type="protein sequence ID" value="AFP62612.1"/>
    <property type="molecule type" value="mRNA"/>
</dbReference>
<dbReference type="eggNOG" id="ENOG502RXQR">
    <property type="taxonomic scope" value="Eukaryota"/>
</dbReference>
<dbReference type="VEuPathDB" id="VectorBase:MDOMA2_004076"/>